<dbReference type="PANTHER" id="PTHR43489">
    <property type="entry name" value="ISOMERASE"/>
    <property type="match status" value="1"/>
</dbReference>
<organism evidence="12">
    <name type="scientific">Angiostrongylus costaricensis</name>
    <name type="common">Nematode worm</name>
    <dbReference type="NCBI Taxonomy" id="334426"/>
    <lineage>
        <taxon>Eukaryota</taxon>
        <taxon>Metazoa</taxon>
        <taxon>Ecdysozoa</taxon>
        <taxon>Nematoda</taxon>
        <taxon>Chromadorea</taxon>
        <taxon>Rhabditida</taxon>
        <taxon>Rhabditina</taxon>
        <taxon>Rhabditomorpha</taxon>
        <taxon>Strongyloidea</taxon>
        <taxon>Metastrongylidae</taxon>
        <taxon>Angiostrongylus</taxon>
    </lineage>
</organism>
<reference evidence="10 11" key="2">
    <citation type="submission" date="2018-11" db="EMBL/GenBank/DDBJ databases">
        <authorList>
            <consortium name="Pathogen Informatics"/>
        </authorList>
    </citation>
    <scope>NUCLEOTIDE SEQUENCE [LARGE SCALE GENOMIC DNA]</scope>
    <source>
        <strain evidence="10 11">Costa Rica</strain>
    </source>
</reference>
<dbReference type="OrthoDB" id="4214675at2759"/>
<dbReference type="InterPro" id="IPR050417">
    <property type="entry name" value="Sugar_Epim/Isomerase"/>
</dbReference>
<dbReference type="SUPFAM" id="SSF51658">
    <property type="entry name" value="Xylose isomerase-like"/>
    <property type="match status" value="1"/>
</dbReference>
<reference evidence="12" key="1">
    <citation type="submission" date="2017-02" db="UniProtKB">
        <authorList>
            <consortium name="WormBaseParasite"/>
        </authorList>
    </citation>
    <scope>IDENTIFICATION</scope>
</reference>
<dbReference type="AlphaFoldDB" id="A0A0R3PW81"/>
<evidence type="ECO:0000259" key="9">
    <source>
        <dbReference type="Pfam" id="PF01261"/>
    </source>
</evidence>
<evidence type="ECO:0000256" key="7">
    <source>
        <dbReference type="PIRNR" id="PIRNR006241"/>
    </source>
</evidence>
<dbReference type="Pfam" id="PF01261">
    <property type="entry name" value="AP_endonuc_2"/>
    <property type="match status" value="1"/>
</dbReference>
<comment type="similarity">
    <text evidence="3 7">Belongs to the hyi family.</text>
</comment>
<evidence type="ECO:0000256" key="3">
    <source>
        <dbReference type="ARBA" id="ARBA00005962"/>
    </source>
</evidence>
<feature type="domain" description="Xylose isomerase-like TIM barrel" evidence="9">
    <location>
        <begin position="21"/>
        <end position="284"/>
    </location>
</feature>
<keyword evidence="11" id="KW-1185">Reference proteome</keyword>
<gene>
    <name evidence="10" type="ORF">ACOC_LOCUS10371</name>
</gene>
<evidence type="ECO:0000313" key="12">
    <source>
        <dbReference type="WBParaSite" id="ACOC_0001037001-mRNA-1"/>
    </source>
</evidence>
<evidence type="ECO:0000256" key="5">
    <source>
        <dbReference type="ARBA" id="ARBA00017985"/>
    </source>
</evidence>
<dbReference type="EC" id="5.3.1.22" evidence="4 7"/>
<dbReference type="GO" id="GO:0008903">
    <property type="term" value="F:hydroxypyruvate isomerase activity"/>
    <property type="evidence" value="ECO:0007669"/>
    <property type="project" value="UniProtKB-EC"/>
</dbReference>
<dbReference type="Gene3D" id="3.20.20.150">
    <property type="entry name" value="Divalent-metal-dependent TIM barrel enzymes"/>
    <property type="match status" value="1"/>
</dbReference>
<dbReference type="InterPro" id="IPR013022">
    <property type="entry name" value="Xyl_isomerase-like_TIM-brl"/>
</dbReference>
<protein>
    <recommendedName>
        <fullName evidence="5 7">Putative hydroxypyruvate isomerase</fullName>
        <ecNumber evidence="4 7">5.3.1.22</ecNumber>
    </recommendedName>
</protein>
<dbReference type="InterPro" id="IPR026040">
    <property type="entry name" value="HyI-like"/>
</dbReference>
<dbReference type="OMA" id="CEYRPRA"/>
<dbReference type="EMBL" id="UYYA01004459">
    <property type="protein sequence ID" value="VDM61956.1"/>
    <property type="molecule type" value="Genomic_DNA"/>
</dbReference>
<feature type="active site" description="Proton donor/acceptor" evidence="8">
    <location>
        <position position="164"/>
    </location>
</feature>
<keyword evidence="6 7" id="KW-0413">Isomerase</keyword>
<dbReference type="GO" id="GO:0046487">
    <property type="term" value="P:glyoxylate metabolic process"/>
    <property type="evidence" value="ECO:0007669"/>
    <property type="project" value="TreeGrafter"/>
</dbReference>
<evidence type="ECO:0000313" key="11">
    <source>
        <dbReference type="Proteomes" id="UP000267027"/>
    </source>
</evidence>
<comment type="function">
    <text evidence="2 7">Catalyzes the reversible isomerization between hydroxypyruvate and 2-hydroxy-3-oxopropanoate (also termed tartronate semialdehyde).</text>
</comment>
<evidence type="ECO:0000313" key="10">
    <source>
        <dbReference type="EMBL" id="VDM61956.1"/>
    </source>
</evidence>
<dbReference type="InterPro" id="IPR036237">
    <property type="entry name" value="Xyl_isomerase-like_sf"/>
</dbReference>
<dbReference type="STRING" id="334426.A0A0R3PW81"/>
<evidence type="ECO:0000256" key="2">
    <source>
        <dbReference type="ARBA" id="ARBA00002968"/>
    </source>
</evidence>
<evidence type="ECO:0000256" key="4">
    <source>
        <dbReference type="ARBA" id="ARBA00012570"/>
    </source>
</evidence>
<evidence type="ECO:0000256" key="6">
    <source>
        <dbReference type="ARBA" id="ARBA00023235"/>
    </source>
</evidence>
<dbReference type="PIRSF" id="PIRSF006241">
    <property type="entry name" value="HyI"/>
    <property type="match status" value="1"/>
</dbReference>
<dbReference type="WBParaSite" id="ACOC_0001037001-mRNA-1">
    <property type="protein sequence ID" value="ACOC_0001037001-mRNA-1"/>
    <property type="gene ID" value="ACOC_0001037001"/>
</dbReference>
<evidence type="ECO:0000256" key="8">
    <source>
        <dbReference type="PIRSR" id="PIRSR006241-50"/>
    </source>
</evidence>
<dbReference type="PANTHER" id="PTHR43489:SF6">
    <property type="entry name" value="HYDROXYPYRUVATE ISOMERASE-RELATED"/>
    <property type="match status" value="1"/>
</dbReference>
<name>A0A0R3PW81_ANGCS</name>
<evidence type="ECO:0000256" key="1">
    <source>
        <dbReference type="ARBA" id="ARBA00000476"/>
    </source>
</evidence>
<accession>A0A0R3PW81</accession>
<proteinExistence type="inferred from homology"/>
<sequence length="289" mass="32567">MRVAVNLNMFRQELPLLQRYKAAADAGFRQVEVSFPYSEGAEDLKNTADSLGLTHTLINAPPGDWSRGFRGLAALPSCQNEFRESIETAIYYAKALRCDKYASYCTKLRSYRVHVMAGIPSSSNEIDIAGLFLNNITYAATKLKEVRDVVRCFFPLANIMCLIEPINHYTVPGYFLSSYEQGKSKSIIDAVKLPNLKIQYDLFHAQQICGQISATIRKYKDLIGKYSGYVQVAQVPSRDEPCMPGEIDYNFIFGLLQSTNPGWIVGLEHNFHEAHSAPLEWIRQFGLAM</sequence>
<comment type="catalytic activity">
    <reaction evidence="1 7">
        <text>3-hydroxypyruvate = 2-hydroxy-3-oxopropanoate</text>
        <dbReference type="Rhea" id="RHEA:11952"/>
        <dbReference type="ChEBI" id="CHEBI:17180"/>
        <dbReference type="ChEBI" id="CHEBI:57978"/>
        <dbReference type="EC" id="5.3.1.22"/>
    </reaction>
</comment>
<feature type="active site" description="Proton donor/acceptor" evidence="8">
    <location>
        <position position="268"/>
    </location>
</feature>
<dbReference type="Proteomes" id="UP000267027">
    <property type="component" value="Unassembled WGS sequence"/>
</dbReference>